<gene>
    <name evidence="3" type="ORF">FHU33_4012</name>
</gene>
<feature type="region of interest" description="Disordered" evidence="1">
    <location>
        <begin position="88"/>
        <end position="107"/>
    </location>
</feature>
<proteinExistence type="predicted"/>
<feature type="transmembrane region" description="Helical" evidence="2">
    <location>
        <begin position="26"/>
        <end position="43"/>
    </location>
</feature>
<reference evidence="3 4" key="1">
    <citation type="submission" date="2019-06" db="EMBL/GenBank/DDBJ databases">
        <title>Sequencing the genomes of 1000 actinobacteria strains.</title>
        <authorList>
            <person name="Klenk H.-P."/>
        </authorList>
    </citation>
    <scope>NUCLEOTIDE SEQUENCE [LARGE SCALE GENOMIC DNA]</scope>
    <source>
        <strain evidence="3 4">DSM 46837</strain>
    </source>
</reference>
<evidence type="ECO:0000313" key="3">
    <source>
        <dbReference type="EMBL" id="TQN37365.1"/>
    </source>
</evidence>
<evidence type="ECO:0000256" key="1">
    <source>
        <dbReference type="SAM" id="MobiDB-lite"/>
    </source>
</evidence>
<keyword evidence="4" id="KW-1185">Reference proteome</keyword>
<protein>
    <submittedName>
        <fullName evidence="3">Uncharacterized protein</fullName>
    </submittedName>
</protein>
<dbReference type="Proteomes" id="UP000319865">
    <property type="component" value="Unassembled WGS sequence"/>
</dbReference>
<accession>A0A543NZU9</accession>
<comment type="caution">
    <text evidence="3">The sequence shown here is derived from an EMBL/GenBank/DDBJ whole genome shotgun (WGS) entry which is preliminary data.</text>
</comment>
<dbReference type="EMBL" id="VFQE01000002">
    <property type="protein sequence ID" value="TQN37365.1"/>
    <property type="molecule type" value="Genomic_DNA"/>
</dbReference>
<evidence type="ECO:0000256" key="2">
    <source>
        <dbReference type="SAM" id="Phobius"/>
    </source>
</evidence>
<name>A0A543NZU9_9ACTN</name>
<dbReference type="AlphaFoldDB" id="A0A543NZU9"/>
<keyword evidence="2" id="KW-0472">Membrane</keyword>
<sequence>MTVELEERQQSPGAVPRLKKKLTDPWVIAIVAPLLIGWAMAMTPADWPAVVRNTVAGALLLGIWGIWNAAKATFVYSAALRAAPRPRHSWSRIPRPQSRRRRPPYTGHRSAYALGIATIATMAIVDLMAPSQDQAPEQEPRPVKEMTTPGDFWTPFYAGY</sequence>
<dbReference type="RefSeq" id="WP_142027341.1">
    <property type="nucleotide sequence ID" value="NZ_VFQE01000002.1"/>
</dbReference>
<keyword evidence="2" id="KW-1133">Transmembrane helix</keyword>
<keyword evidence="2" id="KW-0812">Transmembrane</keyword>
<feature type="transmembrane region" description="Helical" evidence="2">
    <location>
        <begin position="110"/>
        <end position="129"/>
    </location>
</feature>
<evidence type="ECO:0000313" key="4">
    <source>
        <dbReference type="Proteomes" id="UP000319865"/>
    </source>
</evidence>
<feature type="transmembrane region" description="Helical" evidence="2">
    <location>
        <begin position="55"/>
        <end position="79"/>
    </location>
</feature>
<organism evidence="3 4">
    <name type="scientific">Blastococcus colisei</name>
    <dbReference type="NCBI Taxonomy" id="1564162"/>
    <lineage>
        <taxon>Bacteria</taxon>
        <taxon>Bacillati</taxon>
        <taxon>Actinomycetota</taxon>
        <taxon>Actinomycetes</taxon>
        <taxon>Geodermatophilales</taxon>
        <taxon>Geodermatophilaceae</taxon>
        <taxon>Blastococcus</taxon>
    </lineage>
</organism>